<dbReference type="InterPro" id="IPR035963">
    <property type="entry name" value="FERM_2"/>
</dbReference>
<dbReference type="InterPro" id="IPR001478">
    <property type="entry name" value="PDZ"/>
</dbReference>
<dbReference type="PANTHER" id="PTHR46221:SF1">
    <property type="entry name" value="FERM AND PDZ DOMAIN-CONTAINING PROTEIN 3"/>
    <property type="match status" value="1"/>
</dbReference>
<dbReference type="PANTHER" id="PTHR46221">
    <property type="entry name" value="FERM AND PDZ DOMAIN-CONTAINING PROTEIN FAMILY MEMBER"/>
    <property type="match status" value="1"/>
</dbReference>
<dbReference type="Gene3D" id="1.20.80.10">
    <property type="match status" value="1"/>
</dbReference>
<dbReference type="PROSITE" id="PS50200">
    <property type="entry name" value="RA"/>
    <property type="match status" value="1"/>
</dbReference>
<evidence type="ECO:0000313" key="4">
    <source>
        <dbReference type="EMBL" id="CAG5991686.1"/>
    </source>
</evidence>
<sequence length="482" mass="52791">MTTGPLTAKVPSPYEATNLAFSESKNRSAQVNDCETETSLCSAAVSHVAPSSQGMAKVQDGHTNACDSTAMLEESQDGMDSGTLSPASARQVTIQRHPTQGFGFIAGSQRPVIVRSVSADGPSFGKLLPGDQILAINEETVSDAPRERVIDLVSNINRLTLEETVTGMYHALTSYLTPALSFSSDPQSPKSAFISAAKKARLRTNPPKVRFSEQVSISDPDSTMLKDDSLLLIPNVLKVFLENGQIKSFTFDSRTTVRDVISSLQDRLSLRYIEHFALVLEAGGLDQNQKLYLLQENQPLTHSRNDVIKERFGMDWKSDITLRLAALHIYITVSSARPNQKISLKHVEKEWGLEPFLPLTLLPTVKEKNVCKTLSQLLKTYQHPPPSGNKDEKQSATTLLVGPRHGISHVIDLKNNLTTVLAEFSRVSKIQLYRESQGVARVEITEAPTIPIHALGQLDCKVEDGEGTRGKSHTGSQDAQEP</sequence>
<gene>
    <name evidence="4" type="ORF">MMEN_LOCUS17548</name>
</gene>
<protein>
    <submittedName>
        <fullName evidence="4">(Atlantic silverside) hypothetical protein</fullName>
    </submittedName>
</protein>
<proteinExistence type="predicted"/>
<dbReference type="Gene3D" id="2.30.42.10">
    <property type="match status" value="1"/>
</dbReference>
<accession>A0A8S4BKZ6</accession>
<dbReference type="CDD" id="cd06769">
    <property type="entry name" value="PDZ_FRMPD1_3_4-like"/>
    <property type="match status" value="1"/>
</dbReference>
<dbReference type="InterPro" id="IPR036034">
    <property type="entry name" value="PDZ_sf"/>
</dbReference>
<dbReference type="PROSITE" id="PS50106">
    <property type="entry name" value="PDZ"/>
    <property type="match status" value="1"/>
</dbReference>
<dbReference type="Gene3D" id="3.10.20.90">
    <property type="entry name" value="Phosphatidylinositol 3-kinase Catalytic Subunit, Chain A, domain 1"/>
    <property type="match status" value="1"/>
</dbReference>
<dbReference type="Proteomes" id="UP000677803">
    <property type="component" value="Unassembled WGS sequence"/>
</dbReference>
<keyword evidence="5" id="KW-1185">Reference proteome</keyword>
<organism evidence="4 5">
    <name type="scientific">Menidia menidia</name>
    <name type="common">Atlantic silverside</name>
    <dbReference type="NCBI Taxonomy" id="238744"/>
    <lineage>
        <taxon>Eukaryota</taxon>
        <taxon>Metazoa</taxon>
        <taxon>Chordata</taxon>
        <taxon>Craniata</taxon>
        <taxon>Vertebrata</taxon>
        <taxon>Euteleostomi</taxon>
        <taxon>Actinopterygii</taxon>
        <taxon>Neopterygii</taxon>
        <taxon>Teleostei</taxon>
        <taxon>Neoteleostei</taxon>
        <taxon>Acanthomorphata</taxon>
        <taxon>Ovalentaria</taxon>
        <taxon>Atherinomorphae</taxon>
        <taxon>Atheriniformes</taxon>
        <taxon>Atherinopsidae</taxon>
        <taxon>Menidiinae</taxon>
        <taxon>Menidia</taxon>
    </lineage>
</organism>
<dbReference type="SMART" id="SM00295">
    <property type="entry name" value="B41"/>
    <property type="match status" value="1"/>
</dbReference>
<name>A0A8S4BKZ6_9TELE</name>
<feature type="compositionally biased region" description="Polar residues" evidence="1">
    <location>
        <begin position="473"/>
        <end position="482"/>
    </location>
</feature>
<dbReference type="SMART" id="SM00228">
    <property type="entry name" value="PDZ"/>
    <property type="match status" value="1"/>
</dbReference>
<dbReference type="SUPFAM" id="SSF50729">
    <property type="entry name" value="PH domain-like"/>
    <property type="match status" value="1"/>
</dbReference>
<dbReference type="OrthoDB" id="5859304at2759"/>
<dbReference type="GO" id="GO:0007165">
    <property type="term" value="P:signal transduction"/>
    <property type="evidence" value="ECO:0007669"/>
    <property type="project" value="InterPro"/>
</dbReference>
<dbReference type="InterPro" id="IPR000159">
    <property type="entry name" value="RA_dom"/>
</dbReference>
<dbReference type="InterPro" id="IPR014352">
    <property type="entry name" value="FERM/acyl-CoA-bd_prot_sf"/>
</dbReference>
<dbReference type="SUPFAM" id="SSF47031">
    <property type="entry name" value="Second domain of FERM"/>
    <property type="match status" value="1"/>
</dbReference>
<reference evidence="4" key="1">
    <citation type="submission" date="2021-05" db="EMBL/GenBank/DDBJ databases">
        <authorList>
            <person name="Tigano A."/>
        </authorList>
    </citation>
    <scope>NUCLEOTIDE SEQUENCE</scope>
</reference>
<dbReference type="InterPro" id="IPR029071">
    <property type="entry name" value="Ubiquitin-like_domsf"/>
</dbReference>
<evidence type="ECO:0000313" key="5">
    <source>
        <dbReference type="Proteomes" id="UP000677803"/>
    </source>
</evidence>
<dbReference type="InterPro" id="IPR011993">
    <property type="entry name" value="PH-like_dom_sf"/>
</dbReference>
<dbReference type="Pfam" id="PF00595">
    <property type="entry name" value="PDZ"/>
    <property type="match status" value="1"/>
</dbReference>
<dbReference type="SUPFAM" id="SSF50156">
    <property type="entry name" value="PDZ domain-like"/>
    <property type="match status" value="1"/>
</dbReference>
<dbReference type="Gene3D" id="2.30.29.30">
    <property type="entry name" value="Pleckstrin-homology domain (PH domain)/Phosphotyrosine-binding domain (PTB)"/>
    <property type="match status" value="1"/>
</dbReference>
<evidence type="ECO:0000256" key="1">
    <source>
        <dbReference type="SAM" id="MobiDB-lite"/>
    </source>
</evidence>
<evidence type="ECO:0000259" key="3">
    <source>
        <dbReference type="PROSITE" id="PS50200"/>
    </source>
</evidence>
<dbReference type="Pfam" id="PF21989">
    <property type="entry name" value="RA_2"/>
    <property type="match status" value="1"/>
</dbReference>
<feature type="domain" description="PDZ" evidence="2">
    <location>
        <begin position="91"/>
        <end position="155"/>
    </location>
</feature>
<comment type="caution">
    <text evidence="4">The sequence shown here is derived from an EMBL/GenBank/DDBJ whole genome shotgun (WGS) entry which is preliminary data.</text>
</comment>
<dbReference type="InterPro" id="IPR019748">
    <property type="entry name" value="FERM_central"/>
</dbReference>
<dbReference type="EMBL" id="CAJRST010036666">
    <property type="protein sequence ID" value="CAG5991686.1"/>
    <property type="molecule type" value="Genomic_DNA"/>
</dbReference>
<feature type="region of interest" description="Disordered" evidence="1">
    <location>
        <begin position="463"/>
        <end position="482"/>
    </location>
</feature>
<dbReference type="Pfam" id="PF00373">
    <property type="entry name" value="FERM_M"/>
    <property type="match status" value="1"/>
</dbReference>
<dbReference type="InterPro" id="IPR019749">
    <property type="entry name" value="Band_41_domain"/>
</dbReference>
<dbReference type="SUPFAM" id="SSF54236">
    <property type="entry name" value="Ubiquitin-like"/>
    <property type="match status" value="1"/>
</dbReference>
<dbReference type="AlphaFoldDB" id="A0A8S4BKZ6"/>
<evidence type="ECO:0000259" key="2">
    <source>
        <dbReference type="PROSITE" id="PS50106"/>
    </source>
</evidence>
<feature type="domain" description="Ras-associating" evidence="3">
    <location>
        <begin position="236"/>
        <end position="313"/>
    </location>
</feature>